<dbReference type="GO" id="GO:0006355">
    <property type="term" value="P:regulation of DNA-templated transcription"/>
    <property type="evidence" value="ECO:0007669"/>
    <property type="project" value="InterPro"/>
</dbReference>
<dbReference type="InterPro" id="IPR058031">
    <property type="entry name" value="AAA_lid_NorR"/>
</dbReference>
<evidence type="ECO:0000259" key="9">
    <source>
        <dbReference type="PROSITE" id="PS50110"/>
    </source>
</evidence>
<evidence type="ECO:0000256" key="6">
    <source>
        <dbReference type="ARBA" id="ARBA00023163"/>
    </source>
</evidence>
<proteinExistence type="predicted"/>
<keyword evidence="11" id="KW-1185">Reference proteome</keyword>
<dbReference type="Gene3D" id="1.10.8.60">
    <property type="match status" value="1"/>
</dbReference>
<protein>
    <submittedName>
        <fullName evidence="10">DNA-binding NtrC family response regulator</fullName>
    </submittedName>
</protein>
<dbReference type="AlphaFoldDB" id="A0A2T4YWR5"/>
<dbReference type="PROSITE" id="PS50045">
    <property type="entry name" value="SIGMA54_INTERACT_4"/>
    <property type="match status" value="1"/>
</dbReference>
<sequence>MTAGPNVLLIEDDEILGGAMIQRLTLEGFTATWAKTCQQGLGALQTRSFDFVLSDIVLPDGSGESVFISAQPWLGNTPIVFATAFGEVEQAVRLVKAGADDYIIKPYDVDELVATIRASLTGRTATERWKSPEVAASPSAHRGDDLRRAARSDLPVLLVGETGVGKEVAARELHAQSLRSKAPFVAVNCGAIPAELLESQFFGHEKGAFTGATYAHKGYFEEAADGTLFLDEVGELDLRLQSALLRVLEGGDYRPVGASRSKRFQGRIVAATNADLKGLREGRLFRDDLYYRLAVIEIAIPPLRERRHEIAALAEAFLCEAEHSGAAKAAISDDALSALVSHHWPGNIRELRNRIQRALVFAEGTVLRAEDLFPEMRLQSKSTTALAATRRAAEADAIEKAIVASGGRIGEAARALGISRTTLWSRRQKK</sequence>
<dbReference type="SMART" id="SM00448">
    <property type="entry name" value="REC"/>
    <property type="match status" value="1"/>
</dbReference>
<feature type="domain" description="Response regulatory" evidence="9">
    <location>
        <begin position="6"/>
        <end position="120"/>
    </location>
</feature>
<dbReference type="GO" id="GO:0000160">
    <property type="term" value="P:phosphorelay signal transduction system"/>
    <property type="evidence" value="ECO:0007669"/>
    <property type="project" value="UniProtKB-KW"/>
</dbReference>
<keyword evidence="4" id="KW-0805">Transcription regulation</keyword>
<evidence type="ECO:0000313" key="11">
    <source>
        <dbReference type="Proteomes" id="UP000241808"/>
    </source>
</evidence>
<dbReference type="Pfam" id="PF02954">
    <property type="entry name" value="HTH_8"/>
    <property type="match status" value="1"/>
</dbReference>
<dbReference type="PROSITE" id="PS00688">
    <property type="entry name" value="SIGMA54_INTERACT_3"/>
    <property type="match status" value="1"/>
</dbReference>
<evidence type="ECO:0000313" key="10">
    <source>
        <dbReference type="EMBL" id="PTM49303.1"/>
    </source>
</evidence>
<organism evidence="10 11">
    <name type="scientific">Phreatobacter oligotrophus</name>
    <dbReference type="NCBI Taxonomy" id="1122261"/>
    <lineage>
        <taxon>Bacteria</taxon>
        <taxon>Pseudomonadati</taxon>
        <taxon>Pseudomonadota</taxon>
        <taxon>Alphaproteobacteria</taxon>
        <taxon>Hyphomicrobiales</taxon>
        <taxon>Phreatobacteraceae</taxon>
        <taxon>Phreatobacter</taxon>
    </lineage>
</organism>
<evidence type="ECO:0000256" key="3">
    <source>
        <dbReference type="ARBA" id="ARBA00023012"/>
    </source>
</evidence>
<keyword evidence="6" id="KW-0804">Transcription</keyword>
<dbReference type="PROSITE" id="PS50110">
    <property type="entry name" value="RESPONSE_REGULATORY"/>
    <property type="match status" value="1"/>
</dbReference>
<dbReference type="Gene3D" id="1.10.10.60">
    <property type="entry name" value="Homeodomain-like"/>
    <property type="match status" value="1"/>
</dbReference>
<dbReference type="InterPro" id="IPR027417">
    <property type="entry name" value="P-loop_NTPase"/>
</dbReference>
<keyword evidence="3" id="KW-0902">Two-component regulatory system</keyword>
<gene>
    <name evidence="10" type="ORF">C8P69_11917</name>
</gene>
<evidence type="ECO:0000256" key="7">
    <source>
        <dbReference type="PROSITE-ProRule" id="PRU00169"/>
    </source>
</evidence>
<dbReference type="SMART" id="SM00382">
    <property type="entry name" value="AAA"/>
    <property type="match status" value="1"/>
</dbReference>
<evidence type="ECO:0000256" key="4">
    <source>
        <dbReference type="ARBA" id="ARBA00023015"/>
    </source>
</evidence>
<dbReference type="FunFam" id="3.40.50.300:FF:000006">
    <property type="entry name" value="DNA-binding transcriptional regulator NtrC"/>
    <property type="match status" value="1"/>
</dbReference>
<evidence type="ECO:0000256" key="1">
    <source>
        <dbReference type="ARBA" id="ARBA00022741"/>
    </source>
</evidence>
<dbReference type="InterPro" id="IPR002078">
    <property type="entry name" value="Sigma_54_int"/>
</dbReference>
<dbReference type="SUPFAM" id="SSF52172">
    <property type="entry name" value="CheY-like"/>
    <property type="match status" value="1"/>
</dbReference>
<dbReference type="InterPro" id="IPR009057">
    <property type="entry name" value="Homeodomain-like_sf"/>
</dbReference>
<dbReference type="Pfam" id="PF00072">
    <property type="entry name" value="Response_reg"/>
    <property type="match status" value="1"/>
</dbReference>
<dbReference type="OrthoDB" id="9762726at2"/>
<dbReference type="SUPFAM" id="SSF46689">
    <property type="entry name" value="Homeodomain-like"/>
    <property type="match status" value="1"/>
</dbReference>
<evidence type="ECO:0000256" key="5">
    <source>
        <dbReference type="ARBA" id="ARBA00023159"/>
    </source>
</evidence>
<keyword evidence="2" id="KW-0067">ATP-binding</keyword>
<evidence type="ECO:0000259" key="8">
    <source>
        <dbReference type="PROSITE" id="PS50045"/>
    </source>
</evidence>
<keyword evidence="1" id="KW-0547">Nucleotide-binding</keyword>
<dbReference type="Pfam" id="PF00158">
    <property type="entry name" value="Sigma54_activat"/>
    <property type="match status" value="1"/>
</dbReference>
<dbReference type="CDD" id="cd00009">
    <property type="entry name" value="AAA"/>
    <property type="match status" value="1"/>
</dbReference>
<dbReference type="InterPro" id="IPR025944">
    <property type="entry name" value="Sigma_54_int_dom_CS"/>
</dbReference>
<keyword evidence="7" id="KW-0597">Phosphoprotein</keyword>
<dbReference type="GO" id="GO:0043565">
    <property type="term" value="F:sequence-specific DNA binding"/>
    <property type="evidence" value="ECO:0007669"/>
    <property type="project" value="InterPro"/>
</dbReference>
<dbReference type="PRINTS" id="PR01590">
    <property type="entry name" value="HTHFIS"/>
</dbReference>
<evidence type="ECO:0000256" key="2">
    <source>
        <dbReference type="ARBA" id="ARBA00022840"/>
    </source>
</evidence>
<dbReference type="Proteomes" id="UP000241808">
    <property type="component" value="Unassembled WGS sequence"/>
</dbReference>
<dbReference type="SUPFAM" id="SSF52540">
    <property type="entry name" value="P-loop containing nucleoside triphosphate hydrolases"/>
    <property type="match status" value="1"/>
</dbReference>
<dbReference type="GO" id="GO:0005524">
    <property type="term" value="F:ATP binding"/>
    <property type="evidence" value="ECO:0007669"/>
    <property type="project" value="UniProtKB-KW"/>
</dbReference>
<dbReference type="Gene3D" id="3.40.50.2300">
    <property type="match status" value="1"/>
</dbReference>
<keyword evidence="5" id="KW-0010">Activator</keyword>
<dbReference type="InterPro" id="IPR001789">
    <property type="entry name" value="Sig_transdc_resp-reg_receiver"/>
</dbReference>
<dbReference type="Gene3D" id="3.40.50.300">
    <property type="entry name" value="P-loop containing nucleotide triphosphate hydrolases"/>
    <property type="match status" value="1"/>
</dbReference>
<accession>A0A2T4YWR5</accession>
<name>A0A2T4YWR5_9HYPH</name>
<dbReference type="Pfam" id="PF25601">
    <property type="entry name" value="AAA_lid_14"/>
    <property type="match status" value="1"/>
</dbReference>
<dbReference type="RefSeq" id="WP_108179524.1">
    <property type="nucleotide sequence ID" value="NZ_PZZL01000019.1"/>
</dbReference>
<keyword evidence="10" id="KW-0238">DNA-binding</keyword>
<dbReference type="InterPro" id="IPR002197">
    <property type="entry name" value="HTH_Fis"/>
</dbReference>
<feature type="modified residue" description="4-aspartylphosphate" evidence="7">
    <location>
        <position position="55"/>
    </location>
</feature>
<dbReference type="InterPro" id="IPR011006">
    <property type="entry name" value="CheY-like_superfamily"/>
</dbReference>
<comment type="caution">
    <text evidence="10">The sequence shown here is derived from an EMBL/GenBank/DDBJ whole genome shotgun (WGS) entry which is preliminary data.</text>
</comment>
<feature type="domain" description="Sigma-54 factor interaction" evidence="8">
    <location>
        <begin position="146"/>
        <end position="360"/>
    </location>
</feature>
<dbReference type="InterPro" id="IPR003593">
    <property type="entry name" value="AAA+_ATPase"/>
</dbReference>
<dbReference type="EMBL" id="PZZL01000019">
    <property type="protein sequence ID" value="PTM49303.1"/>
    <property type="molecule type" value="Genomic_DNA"/>
</dbReference>
<reference evidence="10 11" key="1">
    <citation type="submission" date="2018-04" db="EMBL/GenBank/DDBJ databases">
        <title>Genomic Encyclopedia of Archaeal and Bacterial Type Strains, Phase II (KMG-II): from individual species to whole genera.</title>
        <authorList>
            <person name="Goeker M."/>
        </authorList>
    </citation>
    <scope>NUCLEOTIDE SEQUENCE [LARGE SCALE GENOMIC DNA]</scope>
    <source>
        <strain evidence="10 11">DSM 25521</strain>
    </source>
</reference>
<dbReference type="PANTHER" id="PTHR32071">
    <property type="entry name" value="TRANSCRIPTIONAL REGULATORY PROTEIN"/>
    <property type="match status" value="1"/>
</dbReference>